<evidence type="ECO:0000313" key="5">
    <source>
        <dbReference type="EMBL" id="GFG91677.1"/>
    </source>
</evidence>
<organism evidence="5 6">
    <name type="scientific">Mycobacterium bourgelatii</name>
    <dbReference type="NCBI Taxonomy" id="1273442"/>
    <lineage>
        <taxon>Bacteria</taxon>
        <taxon>Bacillati</taxon>
        <taxon>Actinomycetota</taxon>
        <taxon>Actinomycetes</taxon>
        <taxon>Mycobacteriales</taxon>
        <taxon>Mycobacteriaceae</taxon>
        <taxon>Mycobacterium</taxon>
    </lineage>
</organism>
<dbReference type="GO" id="GO:0000287">
    <property type="term" value="F:magnesium ion binding"/>
    <property type="evidence" value="ECO:0007669"/>
    <property type="project" value="InterPro"/>
</dbReference>
<evidence type="ECO:0000256" key="4">
    <source>
        <dbReference type="SAM" id="MobiDB-lite"/>
    </source>
</evidence>
<protein>
    <submittedName>
        <fullName evidence="5">Enolase-phosphatase E1</fullName>
    </submittedName>
</protein>
<feature type="region of interest" description="Disordered" evidence="4">
    <location>
        <begin position="188"/>
        <end position="211"/>
    </location>
</feature>
<dbReference type="Proteomes" id="UP000465360">
    <property type="component" value="Unassembled WGS sequence"/>
</dbReference>
<proteinExistence type="predicted"/>
<evidence type="ECO:0000256" key="3">
    <source>
        <dbReference type="ARBA" id="ARBA00023167"/>
    </source>
</evidence>
<dbReference type="AlphaFoldDB" id="A0A7I9YSY9"/>
<dbReference type="SUPFAM" id="SSF56784">
    <property type="entry name" value="HAD-like"/>
    <property type="match status" value="1"/>
</dbReference>
<gene>
    <name evidence="5" type="primary">mtnC</name>
    <name evidence="5" type="ORF">MBOU_37190</name>
</gene>
<name>A0A7I9YSY9_MYCBU</name>
<evidence type="ECO:0000313" key="6">
    <source>
        <dbReference type="Proteomes" id="UP000465360"/>
    </source>
</evidence>
<keyword evidence="2" id="KW-0378">Hydrolase</keyword>
<dbReference type="PANTHER" id="PTHR20371:SF1">
    <property type="entry name" value="ENOLASE-PHOSPHATASE E1"/>
    <property type="match status" value="1"/>
</dbReference>
<reference evidence="5 6" key="1">
    <citation type="journal article" date="2019" name="Emerg. Microbes Infect.">
        <title>Comprehensive subspecies identification of 175 nontuberculous mycobacteria species based on 7547 genomic profiles.</title>
        <authorList>
            <person name="Matsumoto Y."/>
            <person name="Kinjo T."/>
            <person name="Motooka D."/>
            <person name="Nabeya D."/>
            <person name="Jung N."/>
            <person name="Uechi K."/>
            <person name="Horii T."/>
            <person name="Iida T."/>
            <person name="Fujita J."/>
            <person name="Nakamura S."/>
        </authorList>
    </citation>
    <scope>NUCLEOTIDE SEQUENCE [LARGE SCALE GENOMIC DNA]</scope>
    <source>
        <strain evidence="5 6">JCM 30725</strain>
    </source>
</reference>
<dbReference type="GO" id="GO:0043874">
    <property type="term" value="F:acireductone synthase activity"/>
    <property type="evidence" value="ECO:0007669"/>
    <property type="project" value="InterPro"/>
</dbReference>
<keyword evidence="6" id="KW-1185">Reference proteome</keyword>
<accession>A0A7I9YSY9</accession>
<evidence type="ECO:0000256" key="2">
    <source>
        <dbReference type="ARBA" id="ARBA00022801"/>
    </source>
</evidence>
<dbReference type="Pfam" id="PF00702">
    <property type="entry name" value="Hydrolase"/>
    <property type="match status" value="1"/>
</dbReference>
<keyword evidence="1" id="KW-0028">Amino-acid biosynthesis</keyword>
<dbReference type="GO" id="GO:0019509">
    <property type="term" value="P:L-methionine salvage from methylthioadenosine"/>
    <property type="evidence" value="ECO:0007669"/>
    <property type="project" value="InterPro"/>
</dbReference>
<keyword evidence="3" id="KW-0486">Methionine biosynthesis</keyword>
<evidence type="ECO:0000256" key="1">
    <source>
        <dbReference type="ARBA" id="ARBA00022605"/>
    </source>
</evidence>
<dbReference type="NCBIfam" id="TIGR01691">
    <property type="entry name" value="enolase-ppase"/>
    <property type="match status" value="1"/>
</dbReference>
<dbReference type="PANTHER" id="PTHR20371">
    <property type="entry name" value="ENOLASE-PHOSPHATASE E1"/>
    <property type="match status" value="1"/>
</dbReference>
<dbReference type="InterPro" id="IPR023214">
    <property type="entry name" value="HAD_sf"/>
</dbReference>
<sequence length="211" mass="22992">MREDMYGYTRQHLARWLADNRSGAAQSVLAGARELAERPDADTAEIAEIMCGWLDSDVKAEPLKTAQGLICAEGFRSGDLHGEFFDDVRPALLAWHADGISLSVFSSGSVRNQQDWFTYARDGEMASLISSWFDLTTAGPKREGASYRRIADEIGLPGGNILFLSDHPDELDAAISAGWSVVGVARAGEPNSPRPPHRWVDSFADVDPRAG</sequence>
<dbReference type="InterPro" id="IPR036412">
    <property type="entry name" value="HAD-like_sf"/>
</dbReference>
<dbReference type="EMBL" id="BLKZ01000001">
    <property type="protein sequence ID" value="GFG91677.1"/>
    <property type="molecule type" value="Genomic_DNA"/>
</dbReference>
<dbReference type="Gene3D" id="3.40.50.1000">
    <property type="entry name" value="HAD superfamily/HAD-like"/>
    <property type="match status" value="1"/>
</dbReference>
<dbReference type="InterPro" id="IPR023943">
    <property type="entry name" value="Enolase-ppase_E1"/>
</dbReference>
<dbReference type="Gene3D" id="1.10.720.60">
    <property type="match status" value="1"/>
</dbReference>
<comment type="caution">
    <text evidence="5">The sequence shown here is derived from an EMBL/GenBank/DDBJ whole genome shotgun (WGS) entry which is preliminary data.</text>
</comment>